<evidence type="ECO:0000313" key="2">
    <source>
        <dbReference type="Proteomes" id="UP000199199"/>
    </source>
</evidence>
<proteinExistence type="predicted"/>
<gene>
    <name evidence="1" type="ORF">SAMN04488556_4174</name>
</gene>
<protein>
    <submittedName>
        <fullName evidence="1">Uncharacterized protein</fullName>
    </submittedName>
</protein>
<accession>A0A1I6UYF1</accession>
<dbReference type="AlphaFoldDB" id="A0A1I6UYF1"/>
<organism evidence="1 2">
    <name type="scientific">Halostagnicola kamekurae</name>
    <dbReference type="NCBI Taxonomy" id="619731"/>
    <lineage>
        <taxon>Archaea</taxon>
        <taxon>Methanobacteriati</taxon>
        <taxon>Methanobacteriota</taxon>
        <taxon>Stenosarchaea group</taxon>
        <taxon>Halobacteria</taxon>
        <taxon>Halobacteriales</taxon>
        <taxon>Natrialbaceae</taxon>
        <taxon>Halostagnicola</taxon>
    </lineage>
</organism>
<dbReference type="Proteomes" id="UP000199199">
    <property type="component" value="Unassembled WGS sequence"/>
</dbReference>
<dbReference type="RefSeq" id="WP_092907599.1">
    <property type="nucleotide sequence ID" value="NZ_FOZS01000008.1"/>
</dbReference>
<evidence type="ECO:0000313" key="1">
    <source>
        <dbReference type="EMBL" id="SFT06443.1"/>
    </source>
</evidence>
<sequence length="67" mass="7735">MSSRSPFAIEWTPPNARRRKFVFEPRPTGGYDREEFEERDDEWRFVGSEIVSNVSLETPGGIVLDTS</sequence>
<dbReference type="EMBL" id="FOZS01000008">
    <property type="protein sequence ID" value="SFT06443.1"/>
    <property type="molecule type" value="Genomic_DNA"/>
</dbReference>
<keyword evidence="2" id="KW-1185">Reference proteome</keyword>
<dbReference type="OrthoDB" id="202880at2157"/>
<reference evidence="2" key="1">
    <citation type="submission" date="2016-10" db="EMBL/GenBank/DDBJ databases">
        <authorList>
            <person name="Varghese N."/>
            <person name="Submissions S."/>
        </authorList>
    </citation>
    <scope>NUCLEOTIDE SEQUENCE [LARGE SCALE GENOMIC DNA]</scope>
    <source>
        <strain evidence="2">DSM 22427</strain>
    </source>
</reference>
<name>A0A1I6UYF1_9EURY</name>